<accession>A0A495JKY0</accession>
<feature type="region of interest" description="Disordered" evidence="1">
    <location>
        <begin position="150"/>
        <end position="170"/>
    </location>
</feature>
<proteinExistence type="predicted"/>
<name>A0A495JKY0_9ACTN</name>
<dbReference type="AlphaFoldDB" id="A0A495JKY0"/>
<keyword evidence="3" id="KW-1185">Reference proteome</keyword>
<evidence type="ECO:0000256" key="1">
    <source>
        <dbReference type="SAM" id="MobiDB-lite"/>
    </source>
</evidence>
<evidence type="ECO:0000313" key="3">
    <source>
        <dbReference type="Proteomes" id="UP000277671"/>
    </source>
</evidence>
<organism evidence="2 3">
    <name type="scientific">Micromonospora pisi</name>
    <dbReference type="NCBI Taxonomy" id="589240"/>
    <lineage>
        <taxon>Bacteria</taxon>
        <taxon>Bacillati</taxon>
        <taxon>Actinomycetota</taxon>
        <taxon>Actinomycetes</taxon>
        <taxon>Micromonosporales</taxon>
        <taxon>Micromonosporaceae</taxon>
        <taxon>Micromonospora</taxon>
    </lineage>
</organism>
<comment type="caution">
    <text evidence="2">The sequence shown here is derived from an EMBL/GenBank/DDBJ whole genome shotgun (WGS) entry which is preliminary data.</text>
</comment>
<reference evidence="2 3" key="1">
    <citation type="submission" date="2018-10" db="EMBL/GenBank/DDBJ databases">
        <title>Sequencing the genomes of 1000 actinobacteria strains.</title>
        <authorList>
            <person name="Klenk H.-P."/>
        </authorList>
    </citation>
    <scope>NUCLEOTIDE SEQUENCE [LARGE SCALE GENOMIC DNA]</scope>
    <source>
        <strain evidence="2 3">DSM 45175</strain>
    </source>
</reference>
<dbReference type="EMBL" id="RBKT01000001">
    <property type="protein sequence ID" value="RKR89563.1"/>
    <property type="molecule type" value="Genomic_DNA"/>
</dbReference>
<dbReference type="OrthoDB" id="3335076at2"/>
<protein>
    <submittedName>
        <fullName evidence="2">Uncharacterized protein</fullName>
    </submittedName>
</protein>
<evidence type="ECO:0000313" key="2">
    <source>
        <dbReference type="EMBL" id="RKR89563.1"/>
    </source>
</evidence>
<sequence>MVVAPRPPAPPTLPERLATLVTLAGQLCLDLVIEVRRQPGAALTWAIRYDAPGAPPPAEQRGRFDSLGTALDAVTVAGALHGLHQRALRAPAYLVIPDGPPSPPTTDDLDVQRLEKRIRTYDEPAVRGAQAIWRDGRWWHTKLRLSGPSGSDAGRCVRDREPPEPSWQGPSIPYVDCPDCATTSSNGLPPRCRTCRGARRSYLGTVVTITDLDGQVMHLNWLADPDRPLRLSPVALQPDGTPVVALPSHYRLAHWAHILGVRPEHLTELGTSAPVDPGSRDGLIPLADATDDPLTLHLSRLSAGRPAARLLVRSPLPDAPTLAELIRLVHGLGLALAVTVEVDQRRDGFSLRTRGEGWQVDVLRVDQADRFAPQRPYHPSLASAVAACYAYLELAIASTVPTDPRQPIPVPQSSATSIAPDDPEGMIRQLGRRHPGQPVTAILTPTGCHVHT</sequence>
<dbReference type="RefSeq" id="WP_147457054.1">
    <property type="nucleotide sequence ID" value="NZ_RBKT01000001.1"/>
</dbReference>
<dbReference type="Proteomes" id="UP000277671">
    <property type="component" value="Unassembled WGS sequence"/>
</dbReference>
<gene>
    <name evidence="2" type="ORF">BDK92_3918</name>
</gene>